<evidence type="ECO:0000256" key="7">
    <source>
        <dbReference type="ARBA" id="ARBA00023080"/>
    </source>
</evidence>
<reference evidence="13 14" key="1">
    <citation type="journal article" date="2016" name="Nat. Commun.">
        <title>Thousands of microbial genomes shed light on interconnected biogeochemical processes in an aquifer system.</title>
        <authorList>
            <person name="Anantharaman K."/>
            <person name="Brown C.T."/>
            <person name="Hug L.A."/>
            <person name="Sharon I."/>
            <person name="Castelle C.J."/>
            <person name="Probst A.J."/>
            <person name="Thomas B.C."/>
            <person name="Singh A."/>
            <person name="Wilkins M.J."/>
            <person name="Karaoz U."/>
            <person name="Brodie E.L."/>
            <person name="Williams K.H."/>
            <person name="Hubbard S.S."/>
            <person name="Banfield J.F."/>
        </authorList>
    </citation>
    <scope>NUCLEOTIDE SEQUENCE [LARGE SCALE GENOMIC DNA]</scope>
</reference>
<dbReference type="GO" id="GO:0009117">
    <property type="term" value="P:nucleotide metabolic process"/>
    <property type="evidence" value="ECO:0007669"/>
    <property type="project" value="UniProtKB-KW"/>
</dbReference>
<sequence length="168" mass="18867">MIIAAGTTSTQKLDFLEETIQEIGLQAKIIPIEVTSGVSDQPLSATETRAGSINRAQNSLTAQPMADLGLGIEVGYSLNKQGKYRIFCCVSIVDRHHRSVSCCSSFFLLPDFHQEIIKSGKHLGDHVRDYKKNTDHPVVNYTRDFIIHRKQIITEATRNALLQYFCRD</sequence>
<accession>A0A1F5FG94</accession>
<organism evidence="13 14">
    <name type="scientific">Candidatus Collierbacteria bacterium RIFOXYB1_FULL_49_13</name>
    <dbReference type="NCBI Taxonomy" id="1817728"/>
    <lineage>
        <taxon>Bacteria</taxon>
        <taxon>Candidatus Collieribacteriota</taxon>
    </lineage>
</organism>
<keyword evidence="6" id="KW-0460">Magnesium</keyword>
<keyword evidence="5" id="KW-0378">Hydrolase</keyword>
<evidence type="ECO:0000256" key="1">
    <source>
        <dbReference type="ARBA" id="ARBA00001936"/>
    </source>
</evidence>
<evidence type="ECO:0000259" key="12">
    <source>
        <dbReference type="Pfam" id="PF01931"/>
    </source>
</evidence>
<dbReference type="GO" id="GO:0000166">
    <property type="term" value="F:nucleotide binding"/>
    <property type="evidence" value="ECO:0007669"/>
    <property type="project" value="UniProtKB-KW"/>
</dbReference>
<evidence type="ECO:0000313" key="14">
    <source>
        <dbReference type="Proteomes" id="UP000176682"/>
    </source>
</evidence>
<comment type="catalytic activity">
    <reaction evidence="10">
        <text>ITP + H2O = IDP + phosphate + H(+)</text>
        <dbReference type="Rhea" id="RHEA:28330"/>
        <dbReference type="ChEBI" id="CHEBI:15377"/>
        <dbReference type="ChEBI" id="CHEBI:15378"/>
        <dbReference type="ChEBI" id="CHEBI:43474"/>
        <dbReference type="ChEBI" id="CHEBI:58280"/>
        <dbReference type="ChEBI" id="CHEBI:61402"/>
        <dbReference type="EC" id="3.6.1.73"/>
    </reaction>
</comment>
<dbReference type="GO" id="GO:0103023">
    <property type="term" value="F:ITPase activity"/>
    <property type="evidence" value="ECO:0007669"/>
    <property type="project" value="UniProtKB-EC"/>
</dbReference>
<dbReference type="InterPro" id="IPR026533">
    <property type="entry name" value="NTPase/PRRC1"/>
</dbReference>
<gene>
    <name evidence="13" type="ORF">A2368_02130</name>
</gene>
<feature type="domain" description="Non-canonical purine NTP phosphatase/PRRC1" evidence="12">
    <location>
        <begin position="6"/>
        <end position="163"/>
    </location>
</feature>
<dbReference type="EC" id="3.6.1.73" evidence="9"/>
<comment type="catalytic activity">
    <reaction evidence="11">
        <text>XTP + H2O = XDP + phosphate + H(+)</text>
        <dbReference type="Rhea" id="RHEA:28406"/>
        <dbReference type="ChEBI" id="CHEBI:15377"/>
        <dbReference type="ChEBI" id="CHEBI:15378"/>
        <dbReference type="ChEBI" id="CHEBI:43474"/>
        <dbReference type="ChEBI" id="CHEBI:59884"/>
        <dbReference type="ChEBI" id="CHEBI:61314"/>
        <dbReference type="EC" id="3.6.1.73"/>
    </reaction>
</comment>
<evidence type="ECO:0000256" key="6">
    <source>
        <dbReference type="ARBA" id="ARBA00022842"/>
    </source>
</evidence>
<evidence type="ECO:0000256" key="4">
    <source>
        <dbReference type="ARBA" id="ARBA00022741"/>
    </source>
</evidence>
<keyword evidence="7" id="KW-0546">Nucleotide metabolism</keyword>
<comment type="cofactor">
    <cofactor evidence="1">
        <name>Mn(2+)</name>
        <dbReference type="ChEBI" id="CHEBI:29035"/>
    </cofactor>
</comment>
<keyword evidence="4" id="KW-0547">Nucleotide-binding</keyword>
<evidence type="ECO:0000256" key="5">
    <source>
        <dbReference type="ARBA" id="ARBA00022801"/>
    </source>
</evidence>
<dbReference type="EMBL" id="MFAM01000039">
    <property type="protein sequence ID" value="OGD78688.1"/>
    <property type="molecule type" value="Genomic_DNA"/>
</dbReference>
<dbReference type="Gene3D" id="3.90.950.10">
    <property type="match status" value="1"/>
</dbReference>
<comment type="cofactor">
    <cofactor evidence="2">
        <name>Mg(2+)</name>
        <dbReference type="ChEBI" id="CHEBI:18420"/>
    </cofactor>
</comment>
<evidence type="ECO:0000256" key="8">
    <source>
        <dbReference type="ARBA" id="ARBA00023211"/>
    </source>
</evidence>
<keyword evidence="8" id="KW-0464">Manganese</keyword>
<dbReference type="InterPro" id="IPR050299">
    <property type="entry name" value="YjjX_NTPase"/>
</dbReference>
<dbReference type="InterPro" id="IPR029001">
    <property type="entry name" value="ITPase-like_fam"/>
</dbReference>
<dbReference type="Proteomes" id="UP000176682">
    <property type="component" value="Unassembled WGS sequence"/>
</dbReference>
<dbReference type="AlphaFoldDB" id="A0A1F5FG94"/>
<evidence type="ECO:0000256" key="11">
    <source>
        <dbReference type="ARBA" id="ARBA00048781"/>
    </source>
</evidence>
<evidence type="ECO:0000256" key="3">
    <source>
        <dbReference type="ARBA" id="ARBA00022723"/>
    </source>
</evidence>
<dbReference type="SUPFAM" id="SSF52972">
    <property type="entry name" value="ITPase-like"/>
    <property type="match status" value="1"/>
</dbReference>
<evidence type="ECO:0000256" key="9">
    <source>
        <dbReference type="ARBA" id="ARBA00038901"/>
    </source>
</evidence>
<evidence type="ECO:0000313" key="13">
    <source>
        <dbReference type="EMBL" id="OGD78688.1"/>
    </source>
</evidence>
<dbReference type="Pfam" id="PF01931">
    <property type="entry name" value="NTPase_I-T"/>
    <property type="match status" value="1"/>
</dbReference>
<comment type="caution">
    <text evidence="13">The sequence shown here is derived from an EMBL/GenBank/DDBJ whole genome shotgun (WGS) entry which is preliminary data.</text>
</comment>
<dbReference type="GO" id="GO:0046872">
    <property type="term" value="F:metal ion binding"/>
    <property type="evidence" value="ECO:0007669"/>
    <property type="project" value="UniProtKB-KW"/>
</dbReference>
<evidence type="ECO:0000256" key="10">
    <source>
        <dbReference type="ARBA" id="ARBA00048174"/>
    </source>
</evidence>
<dbReference type="PANTHER" id="PTHR34699">
    <property type="match status" value="1"/>
</dbReference>
<name>A0A1F5FG94_9BACT</name>
<proteinExistence type="predicted"/>
<dbReference type="PANTHER" id="PTHR34699:SF2">
    <property type="entry name" value="NON-CANONICAL PURINE NTP PHOSPHATASE_PRRC1 DOMAIN-CONTAINING PROTEIN"/>
    <property type="match status" value="1"/>
</dbReference>
<keyword evidence="3" id="KW-0479">Metal-binding</keyword>
<protein>
    <recommendedName>
        <fullName evidence="9">inosine/xanthosine triphosphatase</fullName>
        <ecNumber evidence="9">3.6.1.73</ecNumber>
    </recommendedName>
</protein>
<evidence type="ECO:0000256" key="2">
    <source>
        <dbReference type="ARBA" id="ARBA00001946"/>
    </source>
</evidence>
<dbReference type="GO" id="GO:0006772">
    <property type="term" value="P:thiamine metabolic process"/>
    <property type="evidence" value="ECO:0007669"/>
    <property type="project" value="TreeGrafter"/>
</dbReference>